<dbReference type="RefSeq" id="WP_157370250.1">
    <property type="nucleotide sequence ID" value="NZ_LT838813.1"/>
</dbReference>
<feature type="compositionally biased region" description="Polar residues" evidence="1">
    <location>
        <begin position="377"/>
        <end position="386"/>
    </location>
</feature>
<keyword evidence="4" id="KW-1185">Reference proteome</keyword>
<feature type="compositionally biased region" description="Gly residues" evidence="1">
    <location>
        <begin position="191"/>
        <end position="228"/>
    </location>
</feature>
<dbReference type="AlphaFoldDB" id="A0A1W2HAY0"/>
<dbReference type="Gene3D" id="2.60.40.10">
    <property type="entry name" value="Immunoglobulins"/>
    <property type="match status" value="1"/>
</dbReference>
<feature type="domain" description="Glycine-rich" evidence="2">
    <location>
        <begin position="264"/>
        <end position="531"/>
    </location>
</feature>
<dbReference type="OrthoDB" id="1443240at2"/>
<dbReference type="Pfam" id="PF21722">
    <property type="entry name" value="Gly_rich_2"/>
    <property type="match status" value="2"/>
</dbReference>
<protein>
    <recommendedName>
        <fullName evidence="2">Glycine-rich domain-containing protein</fullName>
    </recommendedName>
</protein>
<proteinExistence type="predicted"/>
<feature type="compositionally biased region" description="Gly residues" evidence="1">
    <location>
        <begin position="408"/>
        <end position="418"/>
    </location>
</feature>
<dbReference type="STRING" id="758820.SAMN00777080_4388"/>
<dbReference type="Proteomes" id="UP000192333">
    <property type="component" value="Chromosome I"/>
</dbReference>
<evidence type="ECO:0000256" key="1">
    <source>
        <dbReference type="SAM" id="MobiDB-lite"/>
    </source>
</evidence>
<feature type="region of interest" description="Disordered" evidence="1">
    <location>
        <begin position="334"/>
        <end position="450"/>
    </location>
</feature>
<feature type="compositionally biased region" description="Low complexity" evidence="1">
    <location>
        <begin position="171"/>
        <end position="190"/>
    </location>
</feature>
<reference evidence="4" key="1">
    <citation type="submission" date="2017-04" db="EMBL/GenBank/DDBJ databases">
        <authorList>
            <person name="Varghese N."/>
            <person name="Submissions S."/>
        </authorList>
    </citation>
    <scope>NUCLEOTIDE SEQUENCE [LARGE SCALE GENOMIC DNA]</scope>
    <source>
        <strain evidence="4">DSM 16537</strain>
    </source>
</reference>
<evidence type="ECO:0000259" key="2">
    <source>
        <dbReference type="Pfam" id="PF21722"/>
    </source>
</evidence>
<organism evidence="3 4">
    <name type="scientific">Aquiflexum balticum DSM 16537</name>
    <dbReference type="NCBI Taxonomy" id="758820"/>
    <lineage>
        <taxon>Bacteria</taxon>
        <taxon>Pseudomonadati</taxon>
        <taxon>Bacteroidota</taxon>
        <taxon>Cytophagia</taxon>
        <taxon>Cytophagales</taxon>
        <taxon>Cyclobacteriaceae</taxon>
        <taxon>Aquiflexum</taxon>
    </lineage>
</organism>
<accession>A0A1W2HAY0</accession>
<feature type="compositionally biased region" description="Gly residues" evidence="1">
    <location>
        <begin position="509"/>
        <end position="521"/>
    </location>
</feature>
<name>A0A1W2HAY0_9BACT</name>
<feature type="region of interest" description="Disordered" evidence="1">
    <location>
        <begin position="162"/>
        <end position="228"/>
    </location>
</feature>
<evidence type="ECO:0000313" key="3">
    <source>
        <dbReference type="EMBL" id="SMD45726.1"/>
    </source>
</evidence>
<sequence length="732" mass="72742">MKKSYILFIISVSVLILFKASIFIEVANAQCDPIGPITTTGSGEFIVPDGVTSITVEVWGAGGRGGSRTAGSNAYGGGGGGAYSQSTFSVTSGQSFNYSVGAGSNTTAAGGDTWFGSSTTLMAKGGESVPNNAAAGALGGDASLGFGDIRFSGGDGANRVNGTTAGGGGSSASNLGDGVNATSNTGATAPNGGGNGGNGRSGSSGNGLSGLSPGGGGGGALRSGGGNRNGGTGGNGQIIISYSCPCFTVLDNGSLSGVTIIQFNGNCTWEAPEGLLDFEVLVVAGGGGGGFGNGGGGGGGGIVHARVNVEDRLVEGLPAGTNFEVLIGNGGLGSTNAEDQGQDGGDSTFDPGGLYEIIAGGGGGGGSEDEGDGRNGRTSIFNSTTVGFSSLLLRGGSGGGGADDEDGGNGQSNGGNGGDSEEEESGGGGGGASGNGQDSDDEDGGNGGAGLQFSSFDILLNRFFAAGGGGGGEDDLGNGGSGGSGGAGGEGEDDEPLLERIGRNASTPGSGGGGGAEEARGGNGARGIVFIGFSNAKILPVEYASLGAEFIAEERKTELTWATAMERENSHFEVQRSTDGLKTWEVIGNIDGMGWSDAPVDYKFEDLSPSISGGTIYYRLNQVNFDGTSSLSKVLSVRVSGVQFTEGVWRAYPNPTNGEQLRVNLLDRSQYNQEVITFRIIHPTSISKEFSVETENEMNEAVAMMVGNIPSGVFVIEVRWGQKIEHIKVLKK</sequence>
<gene>
    <name evidence="3" type="ORF">SAMN00777080_4388</name>
</gene>
<feature type="domain" description="Glycine-rich" evidence="2">
    <location>
        <begin position="40"/>
        <end position="242"/>
    </location>
</feature>
<dbReference type="InterPro" id="IPR013783">
    <property type="entry name" value="Ig-like_fold"/>
</dbReference>
<dbReference type="EMBL" id="LT838813">
    <property type="protein sequence ID" value="SMD45726.1"/>
    <property type="molecule type" value="Genomic_DNA"/>
</dbReference>
<feature type="region of interest" description="Disordered" evidence="1">
    <location>
        <begin position="471"/>
        <end position="521"/>
    </location>
</feature>
<feature type="compositionally biased region" description="Gly residues" evidence="1">
    <location>
        <begin position="471"/>
        <end position="489"/>
    </location>
</feature>
<dbReference type="InterPro" id="IPR049304">
    <property type="entry name" value="Gly_rich_dom"/>
</dbReference>
<evidence type="ECO:0000313" key="4">
    <source>
        <dbReference type="Proteomes" id="UP000192333"/>
    </source>
</evidence>